<evidence type="ECO:0000313" key="2">
    <source>
        <dbReference type="Proteomes" id="UP001408356"/>
    </source>
</evidence>
<comment type="caution">
    <text evidence="1">The sequence shown here is derived from an EMBL/GenBank/DDBJ whole genome shotgun (WGS) entry which is preliminary data.</text>
</comment>
<protein>
    <submittedName>
        <fullName evidence="1">Uncharacterized protein</fullName>
    </submittedName>
</protein>
<sequence>MYIEPWPSELWGETLLFLSCYALNIAIKYPELSPNRKSDIFLHFVNQLDEESVLDKERIHAWIKEEEGREEVSGLNGRQIRNIVFSAARMSAVQEGGKLSLAAIKQLTQATKKFLLDIQADMAASRVKNEPMNSTM</sequence>
<proteinExistence type="predicted"/>
<dbReference type="EMBL" id="JARVKF010000435">
    <property type="protein sequence ID" value="KAK9413711.1"/>
    <property type="molecule type" value="Genomic_DNA"/>
</dbReference>
<dbReference type="Proteomes" id="UP001408356">
    <property type="component" value="Unassembled WGS sequence"/>
</dbReference>
<keyword evidence="2" id="KW-1185">Reference proteome</keyword>
<evidence type="ECO:0000313" key="1">
    <source>
        <dbReference type="EMBL" id="KAK9413711.1"/>
    </source>
</evidence>
<reference evidence="1 2" key="1">
    <citation type="journal article" date="2024" name="J. Plant Pathol.">
        <title>Sequence and assembly of the genome of Seiridium unicorne, isolate CBS 538.82, causal agent of cypress canker disease.</title>
        <authorList>
            <person name="Scali E."/>
            <person name="Rocca G.D."/>
            <person name="Danti R."/>
            <person name="Garbelotto M."/>
            <person name="Barberini S."/>
            <person name="Baroncelli R."/>
            <person name="Emiliani G."/>
        </authorList>
    </citation>
    <scope>NUCLEOTIDE SEQUENCE [LARGE SCALE GENOMIC DNA]</scope>
    <source>
        <strain evidence="1 2">BM-138-508</strain>
    </source>
</reference>
<gene>
    <name evidence="1" type="ORF">SUNI508_11654</name>
</gene>
<accession>A0ABR2UH80</accession>
<name>A0ABR2UH80_9PEZI</name>
<organism evidence="1 2">
    <name type="scientific">Seiridium unicorne</name>
    <dbReference type="NCBI Taxonomy" id="138068"/>
    <lineage>
        <taxon>Eukaryota</taxon>
        <taxon>Fungi</taxon>
        <taxon>Dikarya</taxon>
        <taxon>Ascomycota</taxon>
        <taxon>Pezizomycotina</taxon>
        <taxon>Sordariomycetes</taxon>
        <taxon>Xylariomycetidae</taxon>
        <taxon>Amphisphaeriales</taxon>
        <taxon>Sporocadaceae</taxon>
        <taxon>Seiridium</taxon>
    </lineage>
</organism>